<keyword evidence="1" id="KW-0812">Transmembrane</keyword>
<proteinExistence type="predicted"/>
<organism evidence="3 4">
    <name type="scientific">Glonium stellatum</name>
    <dbReference type="NCBI Taxonomy" id="574774"/>
    <lineage>
        <taxon>Eukaryota</taxon>
        <taxon>Fungi</taxon>
        <taxon>Dikarya</taxon>
        <taxon>Ascomycota</taxon>
        <taxon>Pezizomycotina</taxon>
        <taxon>Dothideomycetes</taxon>
        <taxon>Pleosporomycetidae</taxon>
        <taxon>Gloniales</taxon>
        <taxon>Gloniaceae</taxon>
        <taxon>Glonium</taxon>
    </lineage>
</organism>
<evidence type="ECO:0000256" key="1">
    <source>
        <dbReference type="SAM" id="Phobius"/>
    </source>
</evidence>
<dbReference type="EMBL" id="KV750859">
    <property type="protein sequence ID" value="OCL02876.1"/>
    <property type="molecule type" value="Genomic_DNA"/>
</dbReference>
<keyword evidence="1" id="KW-1133">Transmembrane helix</keyword>
<dbReference type="AlphaFoldDB" id="A0A8E2EQQ0"/>
<evidence type="ECO:0000313" key="3">
    <source>
        <dbReference type="EMBL" id="OCL02876.1"/>
    </source>
</evidence>
<feature type="signal peptide" evidence="2">
    <location>
        <begin position="1"/>
        <end position="21"/>
    </location>
</feature>
<keyword evidence="1" id="KW-0472">Membrane</keyword>
<evidence type="ECO:0000313" key="4">
    <source>
        <dbReference type="Proteomes" id="UP000250140"/>
    </source>
</evidence>
<name>A0A8E2EQQ0_9PEZI</name>
<sequence length="213" mass="23546">MLTTTPICWTFLLGLFRRVQISPPFPQSGSHAVRRGWAVRRRDLGSRLALPAMRSKHSPFLFPCLAPRRKKSAFAGKSLHALPMTSAGKASARALPSAVAVTDAYFDFLFLFYFLPSLYYVLLFSGPFLLTCHQSGRLPQGSCHTLLFPPIAVLHGIGRGNRVGYDGPSKGRRGWSSCPMSTVSRVHCTHIGRGCLVKRHERKPRVPCRTGAV</sequence>
<reference evidence="3 4" key="1">
    <citation type="journal article" date="2016" name="Nat. Commun.">
        <title>Ectomycorrhizal ecology is imprinted in the genome of the dominant symbiotic fungus Cenococcum geophilum.</title>
        <authorList>
            <consortium name="DOE Joint Genome Institute"/>
            <person name="Peter M."/>
            <person name="Kohler A."/>
            <person name="Ohm R.A."/>
            <person name="Kuo A."/>
            <person name="Krutzmann J."/>
            <person name="Morin E."/>
            <person name="Arend M."/>
            <person name="Barry K.W."/>
            <person name="Binder M."/>
            <person name="Choi C."/>
            <person name="Clum A."/>
            <person name="Copeland A."/>
            <person name="Grisel N."/>
            <person name="Haridas S."/>
            <person name="Kipfer T."/>
            <person name="LaButti K."/>
            <person name="Lindquist E."/>
            <person name="Lipzen A."/>
            <person name="Maire R."/>
            <person name="Meier B."/>
            <person name="Mihaltcheva S."/>
            <person name="Molinier V."/>
            <person name="Murat C."/>
            <person name="Poggeler S."/>
            <person name="Quandt C.A."/>
            <person name="Sperisen C."/>
            <person name="Tritt A."/>
            <person name="Tisserant E."/>
            <person name="Crous P.W."/>
            <person name="Henrissat B."/>
            <person name="Nehls U."/>
            <person name="Egli S."/>
            <person name="Spatafora J.W."/>
            <person name="Grigoriev I.V."/>
            <person name="Martin F.M."/>
        </authorList>
    </citation>
    <scope>NUCLEOTIDE SEQUENCE [LARGE SCALE GENOMIC DNA]</scope>
    <source>
        <strain evidence="3 4">CBS 207.34</strain>
    </source>
</reference>
<accession>A0A8E2EQQ0</accession>
<evidence type="ECO:0000256" key="2">
    <source>
        <dbReference type="SAM" id="SignalP"/>
    </source>
</evidence>
<feature type="chain" id="PRO_5034846508" evidence="2">
    <location>
        <begin position="22"/>
        <end position="213"/>
    </location>
</feature>
<keyword evidence="4" id="KW-1185">Reference proteome</keyword>
<protein>
    <submittedName>
        <fullName evidence="3">Uncharacterized protein</fullName>
    </submittedName>
</protein>
<dbReference type="Proteomes" id="UP000250140">
    <property type="component" value="Unassembled WGS sequence"/>
</dbReference>
<gene>
    <name evidence="3" type="ORF">AOQ84DRAFT_166295</name>
</gene>
<feature type="transmembrane region" description="Helical" evidence="1">
    <location>
        <begin position="110"/>
        <end position="130"/>
    </location>
</feature>
<keyword evidence="2" id="KW-0732">Signal</keyword>